<evidence type="ECO:0000256" key="1">
    <source>
        <dbReference type="ARBA" id="ARBA00004141"/>
    </source>
</evidence>
<feature type="transmembrane region" description="Helical" evidence="8">
    <location>
        <begin position="275"/>
        <end position="295"/>
    </location>
</feature>
<dbReference type="InterPro" id="IPR032805">
    <property type="entry name" value="Wax_synthase_dom"/>
</dbReference>
<evidence type="ECO:0000256" key="5">
    <source>
        <dbReference type="ARBA" id="ARBA00022692"/>
    </source>
</evidence>
<dbReference type="GO" id="GO:0006629">
    <property type="term" value="P:lipid metabolic process"/>
    <property type="evidence" value="ECO:0007669"/>
    <property type="project" value="InterPro"/>
</dbReference>
<organism evidence="10 11">
    <name type="scientific">Pseudovirgaria hyperparasitica</name>
    <dbReference type="NCBI Taxonomy" id="470096"/>
    <lineage>
        <taxon>Eukaryota</taxon>
        <taxon>Fungi</taxon>
        <taxon>Dikarya</taxon>
        <taxon>Ascomycota</taxon>
        <taxon>Pezizomycotina</taxon>
        <taxon>Dothideomycetes</taxon>
        <taxon>Dothideomycetes incertae sedis</taxon>
        <taxon>Acrospermales</taxon>
        <taxon>Acrospermaceae</taxon>
        <taxon>Pseudovirgaria</taxon>
    </lineage>
</organism>
<keyword evidence="6 8" id="KW-1133">Transmembrane helix</keyword>
<dbReference type="OrthoDB" id="1077582at2759"/>
<evidence type="ECO:0000256" key="4">
    <source>
        <dbReference type="ARBA" id="ARBA00022679"/>
    </source>
</evidence>
<gene>
    <name evidence="10" type="ORF">EJ05DRAFT_487879</name>
</gene>
<keyword evidence="5 8" id="KW-0812">Transmembrane</keyword>
<dbReference type="PANTHER" id="PTHR31595">
    <property type="entry name" value="LONG-CHAIN-ALCOHOL O-FATTY-ACYLTRANSFERASE 3-RELATED"/>
    <property type="match status" value="1"/>
</dbReference>
<keyword evidence="11" id="KW-1185">Reference proteome</keyword>
<dbReference type="PANTHER" id="PTHR31595:SF57">
    <property type="entry name" value="OS04G0481900 PROTEIN"/>
    <property type="match status" value="1"/>
</dbReference>
<dbReference type="InterPro" id="IPR044851">
    <property type="entry name" value="Wax_synthase"/>
</dbReference>
<dbReference type="EMBL" id="ML996576">
    <property type="protein sequence ID" value="KAF2756077.1"/>
    <property type="molecule type" value="Genomic_DNA"/>
</dbReference>
<keyword evidence="7 8" id="KW-0472">Membrane</keyword>
<feature type="transmembrane region" description="Helical" evidence="8">
    <location>
        <begin position="12"/>
        <end position="32"/>
    </location>
</feature>
<reference evidence="10" key="1">
    <citation type="journal article" date="2020" name="Stud. Mycol.">
        <title>101 Dothideomycetes genomes: a test case for predicting lifestyles and emergence of pathogens.</title>
        <authorList>
            <person name="Haridas S."/>
            <person name="Albert R."/>
            <person name="Binder M."/>
            <person name="Bloem J."/>
            <person name="Labutti K."/>
            <person name="Salamov A."/>
            <person name="Andreopoulos B."/>
            <person name="Baker S."/>
            <person name="Barry K."/>
            <person name="Bills G."/>
            <person name="Bluhm B."/>
            <person name="Cannon C."/>
            <person name="Castanera R."/>
            <person name="Culley D."/>
            <person name="Daum C."/>
            <person name="Ezra D."/>
            <person name="Gonzalez J."/>
            <person name="Henrissat B."/>
            <person name="Kuo A."/>
            <person name="Liang C."/>
            <person name="Lipzen A."/>
            <person name="Lutzoni F."/>
            <person name="Magnuson J."/>
            <person name="Mondo S."/>
            <person name="Nolan M."/>
            <person name="Ohm R."/>
            <person name="Pangilinan J."/>
            <person name="Park H.-J."/>
            <person name="Ramirez L."/>
            <person name="Alfaro M."/>
            <person name="Sun H."/>
            <person name="Tritt A."/>
            <person name="Yoshinaga Y."/>
            <person name="Zwiers L.-H."/>
            <person name="Turgeon B."/>
            <person name="Goodwin S."/>
            <person name="Spatafora J."/>
            <person name="Crous P."/>
            <person name="Grigoriev I."/>
        </authorList>
    </citation>
    <scope>NUCLEOTIDE SEQUENCE</scope>
    <source>
        <strain evidence="10">CBS 121739</strain>
    </source>
</reference>
<comment type="similarity">
    <text evidence="3">Belongs to the wax synthase family.</text>
</comment>
<feature type="transmembrane region" description="Helical" evidence="8">
    <location>
        <begin position="336"/>
        <end position="356"/>
    </location>
</feature>
<feature type="domain" description="Wax synthase" evidence="9">
    <location>
        <begin position="225"/>
        <end position="310"/>
    </location>
</feature>
<name>A0A6A6W3A7_9PEZI</name>
<dbReference type="GO" id="GO:0008374">
    <property type="term" value="F:O-acyltransferase activity"/>
    <property type="evidence" value="ECO:0007669"/>
    <property type="project" value="InterPro"/>
</dbReference>
<evidence type="ECO:0000256" key="6">
    <source>
        <dbReference type="ARBA" id="ARBA00022989"/>
    </source>
</evidence>
<comment type="subcellular location">
    <subcellularLocation>
        <location evidence="1">Membrane</location>
        <topology evidence="1">Multi-pass membrane protein</topology>
    </subcellularLocation>
</comment>
<comment type="pathway">
    <text evidence="2">Secondary metabolite biosynthesis.</text>
</comment>
<keyword evidence="4" id="KW-0808">Transferase</keyword>
<evidence type="ECO:0000313" key="10">
    <source>
        <dbReference type="EMBL" id="KAF2756077.1"/>
    </source>
</evidence>
<dbReference type="AlphaFoldDB" id="A0A6A6W3A7"/>
<dbReference type="Pfam" id="PF13813">
    <property type="entry name" value="MBOAT_2"/>
    <property type="match status" value="1"/>
</dbReference>
<dbReference type="Proteomes" id="UP000799437">
    <property type="component" value="Unassembled WGS sequence"/>
</dbReference>
<evidence type="ECO:0000256" key="3">
    <source>
        <dbReference type="ARBA" id="ARBA00007282"/>
    </source>
</evidence>
<protein>
    <recommendedName>
        <fullName evidence="9">Wax synthase domain-containing protein</fullName>
    </recommendedName>
</protein>
<sequence length="379" mass="43667">MFEYILGIFAESSHIPLFYLTLFVAFSFHPGLNRAVHREHLSSYAREYGMNNWLVQLCFIYFDWIILASPDKERWHKIHQAGTVQATKADTDEVPQGFFARFWFALRMQFNTRGIGWSHQPEKAPRSYPPGYPLSKFILNKLVRAAVFFFVQDQIVAYLATTPYGVYKGNEHIKPSVGLENASWAESFALCWVNITVIYVSVESGISILNILFVLCGYPVEECLPAFGDIKEMYTVRKSWGTVWHMMMRRQASSIGTWLARDVLRFRKGTFGSRYTQLFAGFLVTGAIHGFAAMLTHRDFSTNREFEFFMSQAVMIFIEDHVIKLGKALGLRPNRFWRLVGYISTIIWFGHSVAIWQSSSVRRGMWVFSPSYDLLGLGP</sequence>
<proteinExistence type="inferred from homology"/>
<evidence type="ECO:0000256" key="2">
    <source>
        <dbReference type="ARBA" id="ARBA00005179"/>
    </source>
</evidence>
<accession>A0A6A6W3A7</accession>
<dbReference type="GeneID" id="54486702"/>
<evidence type="ECO:0000259" key="9">
    <source>
        <dbReference type="Pfam" id="PF13813"/>
    </source>
</evidence>
<dbReference type="GO" id="GO:0016020">
    <property type="term" value="C:membrane"/>
    <property type="evidence" value="ECO:0007669"/>
    <property type="project" value="UniProtKB-SubCell"/>
</dbReference>
<dbReference type="RefSeq" id="XP_033598528.1">
    <property type="nucleotide sequence ID" value="XM_033745648.1"/>
</dbReference>
<evidence type="ECO:0000256" key="7">
    <source>
        <dbReference type="ARBA" id="ARBA00023136"/>
    </source>
</evidence>
<evidence type="ECO:0000256" key="8">
    <source>
        <dbReference type="SAM" id="Phobius"/>
    </source>
</evidence>
<evidence type="ECO:0000313" key="11">
    <source>
        <dbReference type="Proteomes" id="UP000799437"/>
    </source>
</evidence>